<dbReference type="RefSeq" id="WP_069186512.1">
    <property type="nucleotide sequence ID" value="NZ_FLYE01000005.1"/>
</dbReference>
<proteinExistence type="predicted"/>
<dbReference type="PANTHER" id="PTHR40114">
    <property type="entry name" value="SLR0698 PROTEIN"/>
    <property type="match status" value="1"/>
</dbReference>
<organism evidence="3 4">
    <name type="scientific">Candidatus Terasakiella magnetica</name>
    <dbReference type="NCBI Taxonomy" id="1867952"/>
    <lineage>
        <taxon>Bacteria</taxon>
        <taxon>Pseudomonadati</taxon>
        <taxon>Pseudomonadota</taxon>
        <taxon>Alphaproteobacteria</taxon>
        <taxon>Rhodospirillales</taxon>
        <taxon>Terasakiellaceae</taxon>
        <taxon>Terasakiella</taxon>
    </lineage>
</organism>
<reference evidence="3 4" key="1">
    <citation type="submission" date="2016-07" db="EMBL/GenBank/DDBJ databases">
        <authorList>
            <person name="Lefevre C.T."/>
        </authorList>
    </citation>
    <scope>NUCLEOTIDE SEQUENCE [LARGE SCALE GENOMIC DNA]</scope>
    <source>
        <strain evidence="3">PR1</strain>
    </source>
</reference>
<evidence type="ECO:0000259" key="2">
    <source>
        <dbReference type="PROSITE" id="PS51707"/>
    </source>
</evidence>
<name>A0A1C3RET8_9PROT</name>
<evidence type="ECO:0000313" key="3">
    <source>
        <dbReference type="EMBL" id="SCA55806.1"/>
    </source>
</evidence>
<protein>
    <submittedName>
        <fullName evidence="3">Adenylate cyclase</fullName>
    </submittedName>
</protein>
<dbReference type="PIRSF" id="PIRSF016487">
    <property type="entry name" value="CYTH_UCP016487"/>
    <property type="match status" value="1"/>
</dbReference>
<dbReference type="OrthoDB" id="9805588at2"/>
<dbReference type="EMBL" id="FLYE01000005">
    <property type="protein sequence ID" value="SCA55806.1"/>
    <property type="molecule type" value="Genomic_DNA"/>
</dbReference>
<dbReference type="SUPFAM" id="SSF55154">
    <property type="entry name" value="CYTH-like phosphatases"/>
    <property type="match status" value="1"/>
</dbReference>
<feature type="active site" description="Proton acceptor" evidence="1">
    <location>
        <position position="31"/>
    </location>
</feature>
<dbReference type="PROSITE" id="PS51707">
    <property type="entry name" value="CYTH"/>
    <property type="match status" value="1"/>
</dbReference>
<dbReference type="InterPro" id="IPR023577">
    <property type="entry name" value="CYTH_domain"/>
</dbReference>
<dbReference type="InterPro" id="IPR033469">
    <property type="entry name" value="CYTH-like_dom_sf"/>
</dbReference>
<accession>A0A1C3RET8</accession>
<sequence length="167" mass="18952">MSNQLEIERKFLVIGSGWKDGADCKKISQGYISKDESVVVRVRTKGPKSFLTIKADRGGISRLEFEYEIPNEDCEKMLAELCGDAIEKTRYTLEAAGNTWEIDEFHGVNDGLVMAEIELESPDQSFEKPDWAGPEVSHDNRFFNSYISEHPFSSWGVSFEALVKEFE</sequence>
<dbReference type="InterPro" id="IPR012042">
    <property type="entry name" value="NeuTTM/CthTTM-like"/>
</dbReference>
<dbReference type="AlphaFoldDB" id="A0A1C3RET8"/>
<dbReference type="Gene3D" id="2.40.320.10">
    <property type="entry name" value="Hypothetical Protein Pfu-838710-001"/>
    <property type="match status" value="1"/>
</dbReference>
<dbReference type="STRING" id="1867952.MTBPR1_130002"/>
<dbReference type="Pfam" id="PF01928">
    <property type="entry name" value="CYTH"/>
    <property type="match status" value="1"/>
</dbReference>
<gene>
    <name evidence="3" type="ORF">MTBPR1_130002</name>
</gene>
<dbReference type="PANTHER" id="PTHR40114:SF1">
    <property type="entry name" value="SLR0698 PROTEIN"/>
    <property type="match status" value="1"/>
</dbReference>
<dbReference type="CDD" id="cd07891">
    <property type="entry name" value="CYTH-like_CthTTM-like_1"/>
    <property type="match status" value="1"/>
</dbReference>
<evidence type="ECO:0000256" key="1">
    <source>
        <dbReference type="PIRSR" id="PIRSR016487-1"/>
    </source>
</evidence>
<keyword evidence="4" id="KW-1185">Reference proteome</keyword>
<evidence type="ECO:0000313" key="4">
    <source>
        <dbReference type="Proteomes" id="UP000231658"/>
    </source>
</evidence>
<dbReference type="SMART" id="SM01118">
    <property type="entry name" value="CYTH"/>
    <property type="match status" value="1"/>
</dbReference>
<dbReference type="Proteomes" id="UP000231658">
    <property type="component" value="Unassembled WGS sequence"/>
</dbReference>
<feature type="domain" description="CYTH" evidence="2">
    <location>
        <begin position="4"/>
        <end position="149"/>
    </location>
</feature>